<dbReference type="PROSITE" id="PS50297">
    <property type="entry name" value="ANK_REP_REGION"/>
    <property type="match status" value="1"/>
</dbReference>
<comment type="caution">
    <text evidence="2">The sequence shown here is derived from an EMBL/GenBank/DDBJ whole genome shotgun (WGS) entry which is preliminary data.</text>
</comment>
<dbReference type="Proteomes" id="UP000179807">
    <property type="component" value="Unassembled WGS sequence"/>
</dbReference>
<gene>
    <name evidence="2" type="ORF">TRFO_15479</name>
</gene>
<sequence length="499" mass="58297">MENEEYLQRILSEPIVSEAKYISKLQQIILDSNNDNFEENLDYLLSSNFVASKERVLQIAHIICACLDISIHRMPILVNLTLSISKHLREELFDVYKSYFLNNFMITKIGSQTGYHFARFKFTRLLVDNKFFEIQEINEKIKYSVEFASHQTELHFFLLLWFADFIYQDQDLFKKMSREASDMSKSHFPKTTLQAYRNFTKMEKNKNFDQIDFLAKNGYEKNSIQYLIKSDMLEEFSFQTSSQDIDFYKIVPDSFYEIHDIIHLQTSYVAFAAFYGAIRIFKYIMTDTSQKFVKSNYAAGFKPLIYYGICGGNFEIIRYILNNSPYVFRSPKYAAQFFRYDIFEWLKDDKGANFSSVMHVSCKANNVSALMYTIGLEHPVNQVIHGYAPIHYAAINGNCDCLRILLSHDNIDVNLKNSDGVHMFIVHKTALHFAVLSKNIDAVKLLISDPNISINIQDQAYHSPLHLAVREIQEDIVKLLLDDPRIMISIRNIIFFNFL</sequence>
<protein>
    <submittedName>
        <fullName evidence="2">Uncharacterized protein</fullName>
    </submittedName>
</protein>
<dbReference type="RefSeq" id="XP_068367329.1">
    <property type="nucleotide sequence ID" value="XM_068498407.1"/>
</dbReference>
<keyword evidence="3" id="KW-1185">Reference proteome</keyword>
<dbReference type="InterPro" id="IPR002110">
    <property type="entry name" value="Ankyrin_rpt"/>
</dbReference>
<dbReference type="VEuPathDB" id="TrichDB:TRFO_15479"/>
<dbReference type="EMBL" id="MLAK01000412">
    <property type="protein sequence ID" value="OHT14193.1"/>
    <property type="molecule type" value="Genomic_DNA"/>
</dbReference>
<dbReference type="Gene3D" id="1.25.40.20">
    <property type="entry name" value="Ankyrin repeat-containing domain"/>
    <property type="match status" value="1"/>
</dbReference>
<evidence type="ECO:0000313" key="2">
    <source>
        <dbReference type="EMBL" id="OHT14193.1"/>
    </source>
</evidence>
<reference evidence="2" key="1">
    <citation type="submission" date="2016-10" db="EMBL/GenBank/DDBJ databases">
        <authorList>
            <person name="Benchimol M."/>
            <person name="Almeida L.G."/>
            <person name="Vasconcelos A.T."/>
            <person name="Perreira-Neves A."/>
            <person name="Rosa I.A."/>
            <person name="Tasca T."/>
            <person name="Bogo M.R."/>
            <person name="de Souza W."/>
        </authorList>
    </citation>
    <scope>NUCLEOTIDE SEQUENCE [LARGE SCALE GENOMIC DNA]</scope>
    <source>
        <strain evidence="2">K</strain>
    </source>
</reference>
<proteinExistence type="predicted"/>
<accession>A0A1J4KSC1</accession>
<dbReference type="InterPro" id="IPR036770">
    <property type="entry name" value="Ankyrin_rpt-contain_sf"/>
</dbReference>
<dbReference type="GeneID" id="94833111"/>
<evidence type="ECO:0000256" key="1">
    <source>
        <dbReference type="PROSITE-ProRule" id="PRU00023"/>
    </source>
</evidence>
<dbReference type="Pfam" id="PF12796">
    <property type="entry name" value="Ank_2"/>
    <property type="match status" value="2"/>
</dbReference>
<keyword evidence="1" id="KW-0040">ANK repeat</keyword>
<feature type="repeat" description="ANK" evidence="1">
    <location>
        <begin position="385"/>
        <end position="418"/>
    </location>
</feature>
<dbReference type="PANTHER" id="PTHR24159:SF5">
    <property type="entry name" value="ANK_REP_REGION DOMAIN-CONTAINING PROTEIN"/>
    <property type="match status" value="1"/>
</dbReference>
<dbReference type="SMART" id="SM00248">
    <property type="entry name" value="ANK"/>
    <property type="match status" value="4"/>
</dbReference>
<evidence type="ECO:0000313" key="3">
    <source>
        <dbReference type="Proteomes" id="UP000179807"/>
    </source>
</evidence>
<dbReference type="PROSITE" id="PS50088">
    <property type="entry name" value="ANK_REPEAT"/>
    <property type="match status" value="1"/>
</dbReference>
<dbReference type="PANTHER" id="PTHR24159">
    <property type="match status" value="1"/>
</dbReference>
<organism evidence="2 3">
    <name type="scientific">Tritrichomonas foetus</name>
    <dbReference type="NCBI Taxonomy" id="1144522"/>
    <lineage>
        <taxon>Eukaryota</taxon>
        <taxon>Metamonada</taxon>
        <taxon>Parabasalia</taxon>
        <taxon>Tritrichomonadida</taxon>
        <taxon>Tritrichomonadidae</taxon>
        <taxon>Tritrichomonas</taxon>
    </lineage>
</organism>
<dbReference type="SUPFAM" id="SSF48403">
    <property type="entry name" value="Ankyrin repeat"/>
    <property type="match status" value="1"/>
</dbReference>
<name>A0A1J4KSC1_9EUKA</name>
<dbReference type="OrthoDB" id="19014at2759"/>
<dbReference type="AlphaFoldDB" id="A0A1J4KSC1"/>